<reference evidence="1 2" key="1">
    <citation type="submission" date="2021-01" db="EMBL/GenBank/DDBJ databases">
        <title>Whole genome shotgun sequence of Asanoa siamensis NBRC 107932.</title>
        <authorList>
            <person name="Komaki H."/>
            <person name="Tamura T."/>
        </authorList>
    </citation>
    <scope>NUCLEOTIDE SEQUENCE [LARGE SCALE GENOMIC DNA]</scope>
    <source>
        <strain evidence="1 2">NBRC 107932</strain>
    </source>
</reference>
<accession>A0ABQ4CSH9</accession>
<evidence type="ECO:0000313" key="2">
    <source>
        <dbReference type="Proteomes" id="UP000604117"/>
    </source>
</evidence>
<comment type="caution">
    <text evidence="1">The sequence shown here is derived from an EMBL/GenBank/DDBJ whole genome shotgun (WGS) entry which is preliminary data.</text>
</comment>
<gene>
    <name evidence="1" type="ORF">Asi02nite_37580</name>
</gene>
<dbReference type="EMBL" id="BONE01000028">
    <property type="protein sequence ID" value="GIF74240.1"/>
    <property type="molecule type" value="Genomic_DNA"/>
</dbReference>
<protein>
    <submittedName>
        <fullName evidence="1">Uncharacterized protein</fullName>
    </submittedName>
</protein>
<evidence type="ECO:0000313" key="1">
    <source>
        <dbReference type="EMBL" id="GIF74240.1"/>
    </source>
</evidence>
<proteinExistence type="predicted"/>
<name>A0ABQ4CSH9_9ACTN</name>
<organism evidence="1 2">
    <name type="scientific">Asanoa siamensis</name>
    <dbReference type="NCBI Taxonomy" id="926357"/>
    <lineage>
        <taxon>Bacteria</taxon>
        <taxon>Bacillati</taxon>
        <taxon>Actinomycetota</taxon>
        <taxon>Actinomycetes</taxon>
        <taxon>Micromonosporales</taxon>
        <taxon>Micromonosporaceae</taxon>
        <taxon>Asanoa</taxon>
    </lineage>
</organism>
<sequence length="63" mass="6760">MRSAATEAGTCDKGVGAVFSYAYQEKYATAIDPPVTFDQYPRTFSREAGGCSLDQYVVHSGTS</sequence>
<keyword evidence="2" id="KW-1185">Reference proteome</keyword>
<dbReference type="Proteomes" id="UP000604117">
    <property type="component" value="Unassembled WGS sequence"/>
</dbReference>